<dbReference type="AlphaFoldDB" id="A0A0K2UB54"/>
<sequence length="41" mass="4720">MLKFPKEHNVIEGAIRNAVKYMGFKSTLTFETSFLTRSEPT</sequence>
<name>A0A0K2UB54_LEPSM</name>
<reference evidence="1" key="1">
    <citation type="submission" date="2014-05" db="EMBL/GenBank/DDBJ databases">
        <authorList>
            <person name="Chronopoulou M."/>
        </authorList>
    </citation>
    <scope>NUCLEOTIDE SEQUENCE</scope>
    <source>
        <tissue evidence="1">Whole organism</tissue>
    </source>
</reference>
<protein>
    <submittedName>
        <fullName evidence="1">Uncharacterized protein</fullName>
    </submittedName>
</protein>
<dbReference type="EMBL" id="HACA01017560">
    <property type="protein sequence ID" value="CDW34921.1"/>
    <property type="molecule type" value="Transcribed_RNA"/>
</dbReference>
<accession>A0A0K2UB54</accession>
<proteinExistence type="predicted"/>
<organism evidence="1">
    <name type="scientific">Lepeophtheirus salmonis</name>
    <name type="common">Salmon louse</name>
    <name type="synonym">Caligus salmonis</name>
    <dbReference type="NCBI Taxonomy" id="72036"/>
    <lineage>
        <taxon>Eukaryota</taxon>
        <taxon>Metazoa</taxon>
        <taxon>Ecdysozoa</taxon>
        <taxon>Arthropoda</taxon>
        <taxon>Crustacea</taxon>
        <taxon>Multicrustacea</taxon>
        <taxon>Hexanauplia</taxon>
        <taxon>Copepoda</taxon>
        <taxon>Siphonostomatoida</taxon>
        <taxon>Caligidae</taxon>
        <taxon>Lepeophtheirus</taxon>
    </lineage>
</organism>
<evidence type="ECO:0000313" key="1">
    <source>
        <dbReference type="EMBL" id="CDW34921.1"/>
    </source>
</evidence>